<evidence type="ECO:0000259" key="3">
    <source>
        <dbReference type="PROSITE" id="PS51767"/>
    </source>
</evidence>
<dbReference type="STRING" id="1664694.A0A0N1NYI4"/>
<dbReference type="CDD" id="cd05471">
    <property type="entry name" value="pepsin_like"/>
    <property type="match status" value="1"/>
</dbReference>
<dbReference type="PANTHER" id="PTHR47966">
    <property type="entry name" value="BETA-SITE APP-CLEAVING ENZYME, ISOFORM A-RELATED"/>
    <property type="match status" value="1"/>
</dbReference>
<evidence type="ECO:0000256" key="1">
    <source>
        <dbReference type="ARBA" id="ARBA00007447"/>
    </source>
</evidence>
<dbReference type="RefSeq" id="XP_017996743.1">
    <property type="nucleotide sequence ID" value="XM_018140614.1"/>
</dbReference>
<reference evidence="4 5" key="1">
    <citation type="submission" date="2015-06" db="EMBL/GenBank/DDBJ databases">
        <title>Draft genome of the ant-associated black yeast Phialophora attae CBS 131958.</title>
        <authorList>
            <person name="Moreno L.F."/>
            <person name="Stielow B.J."/>
            <person name="de Hoog S."/>
            <person name="Vicente V.A."/>
            <person name="Weiss V.A."/>
            <person name="de Vries M."/>
            <person name="Cruz L.M."/>
            <person name="Souza E.M."/>
        </authorList>
    </citation>
    <scope>NUCLEOTIDE SEQUENCE [LARGE SCALE GENOMIC DNA]</scope>
    <source>
        <strain evidence="4 5">CBS 131958</strain>
    </source>
</reference>
<dbReference type="AlphaFoldDB" id="A0A0N1NYI4"/>
<gene>
    <name evidence="4" type="ORF">AB675_11742</name>
</gene>
<dbReference type="PROSITE" id="PS51767">
    <property type="entry name" value="PEPTIDASE_A1"/>
    <property type="match status" value="1"/>
</dbReference>
<sequence length="406" mass="43409">MQLLLSVCALVGITSAAPATEAAFSLSARRALPNHQTLAHLSARKIRRDGKTGNFSTAIDNQLYWYANFTVGNSSNLELLIDTGSSDLLLNNGVYVPSKYETAFNGNTTFSISYEGVDRQGFGFETINGTVQNDLVSAGGLTVTNQTIGNSTSFEYFDVPPLSSANPGDGIVGFCFQGDSVFEPPALPWFFNLCSQKLISACRFGLAFGTRGVGQLVVGKYAKKLIDGPVVSIPNIGGNSSYAVYGDVTLNDTIVLENQTIIMDVGTDNIQAPIEQATEVFKLLNYQTQTLTEAPTPFDPGLTITVLNGFFNCNNPPSLGSKSQLKKGEKATVFEVSKDVWGVFNNTATNCTSILGGTNGITVGNVSAWLLGQSFFAGHYIDFYTPHNGNETMISFAKLKHPGDGS</sequence>
<dbReference type="InterPro" id="IPR034164">
    <property type="entry name" value="Pepsin-like_dom"/>
</dbReference>
<name>A0A0N1NYI4_9EURO</name>
<protein>
    <recommendedName>
        <fullName evidence="3">Peptidase A1 domain-containing protein</fullName>
    </recommendedName>
</protein>
<dbReference type="Proteomes" id="UP000038010">
    <property type="component" value="Unassembled WGS sequence"/>
</dbReference>
<dbReference type="InterPro" id="IPR021109">
    <property type="entry name" value="Peptidase_aspartic_dom_sf"/>
</dbReference>
<comment type="similarity">
    <text evidence="1">Belongs to the peptidase A1 family.</text>
</comment>
<evidence type="ECO:0000313" key="4">
    <source>
        <dbReference type="EMBL" id="KPI36780.1"/>
    </source>
</evidence>
<dbReference type="GO" id="GO:0004190">
    <property type="term" value="F:aspartic-type endopeptidase activity"/>
    <property type="evidence" value="ECO:0007669"/>
    <property type="project" value="InterPro"/>
</dbReference>
<comment type="caution">
    <text evidence="4">The sequence shown here is derived from an EMBL/GenBank/DDBJ whole genome shotgun (WGS) entry which is preliminary data.</text>
</comment>
<dbReference type="VEuPathDB" id="FungiDB:AB675_11742"/>
<feature type="chain" id="PRO_5005879439" description="Peptidase A1 domain-containing protein" evidence="2">
    <location>
        <begin position="17"/>
        <end position="406"/>
    </location>
</feature>
<dbReference type="Pfam" id="PF00026">
    <property type="entry name" value="Asp"/>
    <property type="match status" value="1"/>
</dbReference>
<dbReference type="Gene3D" id="2.40.70.10">
    <property type="entry name" value="Acid Proteases"/>
    <property type="match status" value="2"/>
</dbReference>
<dbReference type="EMBL" id="LFJN01000028">
    <property type="protein sequence ID" value="KPI36780.1"/>
    <property type="molecule type" value="Genomic_DNA"/>
</dbReference>
<dbReference type="InterPro" id="IPR033121">
    <property type="entry name" value="PEPTIDASE_A1"/>
</dbReference>
<organism evidence="4 5">
    <name type="scientific">Cyphellophora attinorum</name>
    <dbReference type="NCBI Taxonomy" id="1664694"/>
    <lineage>
        <taxon>Eukaryota</taxon>
        <taxon>Fungi</taxon>
        <taxon>Dikarya</taxon>
        <taxon>Ascomycota</taxon>
        <taxon>Pezizomycotina</taxon>
        <taxon>Eurotiomycetes</taxon>
        <taxon>Chaetothyriomycetidae</taxon>
        <taxon>Chaetothyriales</taxon>
        <taxon>Cyphellophoraceae</taxon>
        <taxon>Cyphellophora</taxon>
    </lineage>
</organism>
<feature type="signal peptide" evidence="2">
    <location>
        <begin position="1"/>
        <end position="16"/>
    </location>
</feature>
<dbReference type="SUPFAM" id="SSF50630">
    <property type="entry name" value="Acid proteases"/>
    <property type="match status" value="1"/>
</dbReference>
<proteinExistence type="inferred from homology"/>
<dbReference type="GeneID" id="28732495"/>
<dbReference type="PANTHER" id="PTHR47966:SF51">
    <property type="entry name" value="BETA-SITE APP-CLEAVING ENZYME, ISOFORM A-RELATED"/>
    <property type="match status" value="1"/>
</dbReference>
<keyword evidence="2" id="KW-0732">Signal</keyword>
<evidence type="ECO:0000313" key="5">
    <source>
        <dbReference type="Proteomes" id="UP000038010"/>
    </source>
</evidence>
<dbReference type="OrthoDB" id="15189at2759"/>
<evidence type="ECO:0000256" key="2">
    <source>
        <dbReference type="SAM" id="SignalP"/>
    </source>
</evidence>
<dbReference type="InterPro" id="IPR001461">
    <property type="entry name" value="Aspartic_peptidase_A1"/>
</dbReference>
<accession>A0A0N1NYI4</accession>
<dbReference type="GO" id="GO:0006508">
    <property type="term" value="P:proteolysis"/>
    <property type="evidence" value="ECO:0007669"/>
    <property type="project" value="InterPro"/>
</dbReference>
<feature type="domain" description="Peptidase A1" evidence="3">
    <location>
        <begin position="65"/>
        <end position="397"/>
    </location>
</feature>
<keyword evidence="5" id="KW-1185">Reference proteome</keyword>